<comment type="caution">
    <text evidence="1">The sequence shown here is derived from an EMBL/GenBank/DDBJ whole genome shotgun (WGS) entry which is preliminary data.</text>
</comment>
<organism evidence="1 2">
    <name type="scientific">Gallaecimonas xiamenensis 3-C-1</name>
    <dbReference type="NCBI Taxonomy" id="745411"/>
    <lineage>
        <taxon>Bacteria</taxon>
        <taxon>Pseudomonadati</taxon>
        <taxon>Pseudomonadota</taxon>
        <taxon>Gammaproteobacteria</taxon>
        <taxon>Enterobacterales</taxon>
        <taxon>Gallaecimonadaceae</taxon>
        <taxon>Gallaecimonas</taxon>
    </lineage>
</organism>
<dbReference type="AlphaFoldDB" id="K2K0B7"/>
<protein>
    <submittedName>
        <fullName evidence="1">Uncharacterized protein</fullName>
    </submittedName>
</protein>
<dbReference type="Proteomes" id="UP000006755">
    <property type="component" value="Unassembled WGS sequence"/>
</dbReference>
<sequence>MELQELTDQLIARYQEGLEIWQDNHETEAGQFQASFLVHRDWETLTTTEPGSWLACFVYCLEVAAMVRLASEFPGFSVLPESTQMDVAALISESEMTAALSRALPQGFTFDHPKGDELREFIPDEARDMIDTLISLADAVPEPHQHHGDSFVCLMDTLQSGAVDFAAQYVAENTDLMQPSLGATAILQDMLVEMTVLDQDYVAQRLLTFIQRFCNPLLTAQRLEMLAEAMGKPQKAPMGRLH</sequence>
<reference evidence="1 2" key="1">
    <citation type="journal article" date="2012" name="J. Bacteriol.">
        <title>Genome Sequence of Gallaecimonas xiamenensis Type Strain 3-C-1.</title>
        <authorList>
            <person name="Lai Q."/>
            <person name="Wang L."/>
            <person name="Wang W."/>
            <person name="Shao Z."/>
        </authorList>
    </citation>
    <scope>NUCLEOTIDE SEQUENCE [LARGE SCALE GENOMIC DNA]</scope>
    <source>
        <strain evidence="1 2">3-C-1</strain>
    </source>
</reference>
<keyword evidence="2" id="KW-1185">Reference proteome</keyword>
<dbReference type="RefSeq" id="WP_008485455.1">
    <property type="nucleotide sequence ID" value="NZ_AMRI01000019.1"/>
</dbReference>
<dbReference type="STRING" id="745411.B3C1_13354"/>
<evidence type="ECO:0000313" key="1">
    <source>
        <dbReference type="EMBL" id="EKE70985.1"/>
    </source>
</evidence>
<name>K2K0B7_9GAMM</name>
<dbReference type="OrthoDB" id="7056719at2"/>
<gene>
    <name evidence="1" type="ORF">B3C1_13354</name>
</gene>
<evidence type="ECO:0000313" key="2">
    <source>
        <dbReference type="Proteomes" id="UP000006755"/>
    </source>
</evidence>
<proteinExistence type="predicted"/>
<dbReference type="EMBL" id="AMRI01000019">
    <property type="protein sequence ID" value="EKE70985.1"/>
    <property type="molecule type" value="Genomic_DNA"/>
</dbReference>
<accession>K2K0B7</accession>